<feature type="non-terminal residue" evidence="1">
    <location>
        <position position="1"/>
    </location>
</feature>
<comment type="caution">
    <text evidence="1">The sequence shown here is derived from an EMBL/GenBank/DDBJ whole genome shotgun (WGS) entry which is preliminary data.</text>
</comment>
<name>A0ABN7VRX4_GIGMA</name>
<keyword evidence="2" id="KW-1185">Reference proteome</keyword>
<gene>
    <name evidence="1" type="ORF">GMARGA_LOCUS21981</name>
</gene>
<dbReference type="EMBL" id="CAJVQB010020802">
    <property type="protein sequence ID" value="CAG8795420.1"/>
    <property type="molecule type" value="Genomic_DNA"/>
</dbReference>
<evidence type="ECO:0000313" key="2">
    <source>
        <dbReference type="Proteomes" id="UP000789901"/>
    </source>
</evidence>
<proteinExistence type="predicted"/>
<reference evidence="1 2" key="1">
    <citation type="submission" date="2021-06" db="EMBL/GenBank/DDBJ databases">
        <authorList>
            <person name="Kallberg Y."/>
            <person name="Tangrot J."/>
            <person name="Rosling A."/>
        </authorList>
    </citation>
    <scope>NUCLEOTIDE SEQUENCE [LARGE SCALE GENOMIC DNA]</scope>
    <source>
        <strain evidence="1 2">120-4 pot B 10/14</strain>
    </source>
</reference>
<evidence type="ECO:0000313" key="1">
    <source>
        <dbReference type="EMBL" id="CAG8795420.1"/>
    </source>
</evidence>
<sequence length="158" mass="18703">EKATRPFFKKIFETWNSTNWRLTESILTLEPKVNNSKLDWHTYWKRIKKLKGTLATRRPEIYSFDSCIECNTGTSETQDHLAKCSYYKTTWQNIEKKYRCPKHLLHKILIGLLEADIQEKRRLWIKGLTSVDAFDAIKDLLNSSKTTAYTIELTMHIM</sequence>
<accession>A0ABN7VRX4</accession>
<dbReference type="Proteomes" id="UP000789901">
    <property type="component" value="Unassembled WGS sequence"/>
</dbReference>
<protein>
    <submittedName>
        <fullName evidence="1">4943_t:CDS:1</fullName>
    </submittedName>
</protein>
<organism evidence="1 2">
    <name type="scientific">Gigaspora margarita</name>
    <dbReference type="NCBI Taxonomy" id="4874"/>
    <lineage>
        <taxon>Eukaryota</taxon>
        <taxon>Fungi</taxon>
        <taxon>Fungi incertae sedis</taxon>
        <taxon>Mucoromycota</taxon>
        <taxon>Glomeromycotina</taxon>
        <taxon>Glomeromycetes</taxon>
        <taxon>Diversisporales</taxon>
        <taxon>Gigasporaceae</taxon>
        <taxon>Gigaspora</taxon>
    </lineage>
</organism>